<keyword evidence="3" id="KW-0904">Protein phosphatase</keyword>
<dbReference type="InterPro" id="IPR008343">
    <property type="entry name" value="MKP"/>
</dbReference>
<dbReference type="PANTHER" id="PTHR10159">
    <property type="entry name" value="DUAL SPECIFICITY PROTEIN PHOSPHATASE"/>
    <property type="match status" value="1"/>
</dbReference>
<evidence type="ECO:0000259" key="5">
    <source>
        <dbReference type="PROSITE" id="PS50054"/>
    </source>
</evidence>
<dbReference type="SUPFAM" id="SSF52821">
    <property type="entry name" value="Rhodanese/Cell cycle control phosphatase"/>
    <property type="match status" value="1"/>
</dbReference>
<dbReference type="InterPro" id="IPR029021">
    <property type="entry name" value="Prot-tyrosine_phosphatase-like"/>
</dbReference>
<evidence type="ECO:0000256" key="4">
    <source>
        <dbReference type="ARBA" id="ARBA00048336"/>
    </source>
</evidence>
<evidence type="ECO:0000256" key="1">
    <source>
        <dbReference type="ARBA" id="ARBA00008601"/>
    </source>
</evidence>
<dbReference type="SUPFAM" id="SSF52799">
    <property type="entry name" value="(Phosphotyrosine protein) phosphatases II"/>
    <property type="match status" value="1"/>
</dbReference>
<dbReference type="InterPro" id="IPR001763">
    <property type="entry name" value="Rhodanese-like_dom"/>
</dbReference>
<dbReference type="AlphaFoldDB" id="A0A0P4W116"/>
<dbReference type="PANTHER" id="PTHR10159:SF519">
    <property type="entry name" value="DUAL SPECIFICITY PROTEIN PHOSPHATASE MPK3"/>
    <property type="match status" value="1"/>
</dbReference>
<dbReference type="GO" id="GO:0004722">
    <property type="term" value="F:protein serine/threonine phosphatase activity"/>
    <property type="evidence" value="ECO:0007669"/>
    <property type="project" value="UniProtKB-EC"/>
</dbReference>
<feature type="domain" description="Tyrosine specific protein phosphatases" evidence="6">
    <location>
        <begin position="269"/>
        <end position="329"/>
    </location>
</feature>
<comment type="similarity">
    <text evidence="1">Belongs to the protein-tyrosine phosphatase family. Non-receptor class dual specificity subfamily.</text>
</comment>
<dbReference type="PRINTS" id="PR01764">
    <property type="entry name" value="MAPKPHPHTASE"/>
</dbReference>
<feature type="domain" description="Tyrosine-protein phosphatase" evidence="5">
    <location>
        <begin position="205"/>
        <end position="348"/>
    </location>
</feature>
<dbReference type="Pfam" id="PF00782">
    <property type="entry name" value="DSPc"/>
    <property type="match status" value="1"/>
</dbReference>
<dbReference type="SMART" id="SM00450">
    <property type="entry name" value="RHOD"/>
    <property type="match status" value="1"/>
</dbReference>
<dbReference type="InterPro" id="IPR036873">
    <property type="entry name" value="Rhodanese-like_dom_sf"/>
</dbReference>
<reference evidence="8" key="1">
    <citation type="submission" date="2015-09" db="EMBL/GenBank/DDBJ databases">
        <title>Scylla olivacea transcriptome.</title>
        <authorList>
            <person name="Ikhwanuddin M."/>
        </authorList>
    </citation>
    <scope>NUCLEOTIDE SEQUENCE</scope>
</reference>
<name>A0A0P4W116_SCYOL</name>
<comment type="catalytic activity">
    <reaction evidence="4">
        <text>O-phospho-L-threonyl-[protein] + H2O = L-threonyl-[protein] + phosphate</text>
        <dbReference type="Rhea" id="RHEA:47004"/>
        <dbReference type="Rhea" id="RHEA-COMP:11060"/>
        <dbReference type="Rhea" id="RHEA-COMP:11605"/>
        <dbReference type="ChEBI" id="CHEBI:15377"/>
        <dbReference type="ChEBI" id="CHEBI:30013"/>
        <dbReference type="ChEBI" id="CHEBI:43474"/>
        <dbReference type="ChEBI" id="CHEBI:61977"/>
        <dbReference type="EC" id="3.1.3.16"/>
    </reaction>
</comment>
<evidence type="ECO:0000256" key="2">
    <source>
        <dbReference type="ARBA" id="ARBA00022801"/>
    </source>
</evidence>
<dbReference type="Gene3D" id="3.40.250.10">
    <property type="entry name" value="Rhodanese-like domain"/>
    <property type="match status" value="1"/>
</dbReference>
<sequence>MPSLDGDATAGYSGASNMSAVNVAPVEVQASILCEELRQARGPDDILVLDCRGADDYGACHIRAAVSVGLPSLMLRRLTSGKLSLPQVVRHLAADGGDRVARLHQCVPIVLYDHAHASSPNTPTLMTILCKKFNQEGCVAHCLAGGFEEFRSRFPEWCESSLPAEPPIVGLKSLRITGLEAEEAGVEGACDSSLGRDTPLDDLGFPVEILPHLYLGNAQNSGDRDALNRHKIRYIINVTPNLPNVFDECGSFKYMKIPIADHWSQNLASFFPKAIQFIDEARESGVGVLVHCLAGISRSVTITVAYLMYKEKLNLEQAYEYVRVKKANIAPNFNFMGQLQDFQQQLNLSPHKCQCVDTCRCRHMHFLTPARTSPDSGIEFDRFS</sequence>
<dbReference type="FunFam" id="3.90.190.10:FF:000004">
    <property type="entry name" value="Protein phosphatase Slingshot homolog 2"/>
    <property type="match status" value="1"/>
</dbReference>
<dbReference type="GO" id="GO:0017017">
    <property type="term" value="F:MAP kinase tyrosine/serine/threonine phosphatase activity"/>
    <property type="evidence" value="ECO:0007669"/>
    <property type="project" value="InterPro"/>
</dbReference>
<evidence type="ECO:0000256" key="3">
    <source>
        <dbReference type="ARBA" id="ARBA00022912"/>
    </source>
</evidence>
<evidence type="ECO:0000259" key="6">
    <source>
        <dbReference type="PROSITE" id="PS50056"/>
    </source>
</evidence>
<dbReference type="PROSITE" id="PS50056">
    <property type="entry name" value="TYR_PHOSPHATASE_2"/>
    <property type="match status" value="1"/>
</dbReference>
<dbReference type="InterPro" id="IPR000387">
    <property type="entry name" value="Tyr_Pase_dom"/>
</dbReference>
<dbReference type="PROSITE" id="PS50054">
    <property type="entry name" value="TYR_PHOSPHATASE_DUAL"/>
    <property type="match status" value="1"/>
</dbReference>
<evidence type="ECO:0000313" key="8">
    <source>
        <dbReference type="EMBL" id="JAI62078.1"/>
    </source>
</evidence>
<dbReference type="Gene3D" id="3.90.190.10">
    <property type="entry name" value="Protein tyrosine phosphatase superfamily"/>
    <property type="match status" value="1"/>
</dbReference>
<dbReference type="GO" id="GO:0008330">
    <property type="term" value="F:protein tyrosine/threonine phosphatase activity"/>
    <property type="evidence" value="ECO:0007669"/>
    <property type="project" value="TreeGrafter"/>
</dbReference>
<dbReference type="EMBL" id="GDRN01081109">
    <property type="protein sequence ID" value="JAI62078.1"/>
    <property type="molecule type" value="Transcribed_RNA"/>
</dbReference>
<organism evidence="8">
    <name type="scientific">Scylla olivacea</name>
    <name type="common">Orange mud crab</name>
    <name type="synonym">Cancer olivacea</name>
    <dbReference type="NCBI Taxonomy" id="85551"/>
    <lineage>
        <taxon>Eukaryota</taxon>
        <taxon>Metazoa</taxon>
        <taxon>Ecdysozoa</taxon>
        <taxon>Arthropoda</taxon>
        <taxon>Crustacea</taxon>
        <taxon>Multicrustacea</taxon>
        <taxon>Malacostraca</taxon>
        <taxon>Eumalacostraca</taxon>
        <taxon>Eucarida</taxon>
        <taxon>Decapoda</taxon>
        <taxon>Pleocyemata</taxon>
        <taxon>Brachyura</taxon>
        <taxon>Eubrachyura</taxon>
        <taxon>Portunoidea</taxon>
        <taxon>Portunidae</taxon>
        <taxon>Portuninae</taxon>
        <taxon>Scylla</taxon>
    </lineage>
</organism>
<dbReference type="GO" id="GO:0033550">
    <property type="term" value="F:MAP kinase tyrosine phosphatase activity"/>
    <property type="evidence" value="ECO:0007669"/>
    <property type="project" value="TreeGrafter"/>
</dbReference>
<protein>
    <recommendedName>
        <fullName evidence="9">Protein-serine/threonine phosphatase</fullName>
    </recommendedName>
</protein>
<evidence type="ECO:0000259" key="7">
    <source>
        <dbReference type="PROSITE" id="PS50206"/>
    </source>
</evidence>
<dbReference type="SMART" id="SM00195">
    <property type="entry name" value="DSPc"/>
    <property type="match status" value="1"/>
</dbReference>
<dbReference type="InterPro" id="IPR020422">
    <property type="entry name" value="TYR_PHOSPHATASE_DUAL_dom"/>
</dbReference>
<dbReference type="InterPro" id="IPR000340">
    <property type="entry name" value="Dual-sp_phosphatase_cat-dom"/>
</dbReference>
<evidence type="ECO:0008006" key="9">
    <source>
        <dbReference type="Google" id="ProtNLM"/>
    </source>
</evidence>
<feature type="domain" description="Rhodanese" evidence="7">
    <location>
        <begin position="42"/>
        <end position="159"/>
    </location>
</feature>
<dbReference type="CDD" id="cd14566">
    <property type="entry name" value="DSP_MKP_classII"/>
    <property type="match status" value="1"/>
</dbReference>
<dbReference type="Pfam" id="PF00581">
    <property type="entry name" value="Rhodanese"/>
    <property type="match status" value="1"/>
</dbReference>
<dbReference type="CDD" id="cd01446">
    <property type="entry name" value="DSP_MapKP"/>
    <property type="match status" value="1"/>
</dbReference>
<dbReference type="GO" id="GO:0043409">
    <property type="term" value="P:negative regulation of MAPK cascade"/>
    <property type="evidence" value="ECO:0007669"/>
    <property type="project" value="TreeGrafter"/>
</dbReference>
<proteinExistence type="inferred from homology"/>
<keyword evidence="2" id="KW-0378">Hydrolase</keyword>
<accession>A0A0P4W116</accession>
<dbReference type="GO" id="GO:0005829">
    <property type="term" value="C:cytosol"/>
    <property type="evidence" value="ECO:0007669"/>
    <property type="project" value="TreeGrafter"/>
</dbReference>
<dbReference type="PROSITE" id="PS50206">
    <property type="entry name" value="RHODANESE_3"/>
    <property type="match status" value="1"/>
</dbReference>